<gene>
    <name evidence="4" type="ORF">HAKA00212_LOCUS11080</name>
</gene>
<accession>A0A7S3XUB6</accession>
<sequence>MMMGAVGQFITRACLVLVIFSERIALNYANTQEIMMLTLDNVLEQTEAMQESMEGECLSFLNGFEEEKEIPSGVVHPKHLTQAMRRGWWSCAHRIVECLAELDLSFENDFNLESRSVNVHLNKLKSLVMSAKKTQDISPAFQWAQSPDEIYLNVKFAHKLDAPATINAQKDEITITDNRLVFRASQDHKHFKLDLTFWGEVDSERSSWKMGSAGTASLTLRKRAAGDKWPALLDPEATPEKPANMHIWWSMQENFDEKFESMWDEKDEEEEEGKGNEKKDKPQKEETPKKKKKSSKKKKKEVSPEDKEFRRQMKLLDDELRAEKKKIDEEMAAKKKEIEAVIRQRKDQLEKMKKDGTFKMESGLNGKMQEEKEAQLNQEAQQLKQEAQQGGDNTMEEEHGEQQEDQPQKKNEL</sequence>
<keyword evidence="2" id="KW-0732">Signal</keyword>
<feature type="compositionally biased region" description="Low complexity" evidence="1">
    <location>
        <begin position="375"/>
        <end position="389"/>
    </location>
</feature>
<dbReference type="InterPro" id="IPR008978">
    <property type="entry name" value="HSP20-like_chaperone"/>
</dbReference>
<dbReference type="Gene3D" id="2.60.40.790">
    <property type="match status" value="1"/>
</dbReference>
<evidence type="ECO:0000256" key="2">
    <source>
        <dbReference type="SAM" id="SignalP"/>
    </source>
</evidence>
<proteinExistence type="predicted"/>
<reference evidence="4" key="1">
    <citation type="submission" date="2021-01" db="EMBL/GenBank/DDBJ databases">
        <authorList>
            <person name="Corre E."/>
            <person name="Pelletier E."/>
            <person name="Niang G."/>
            <person name="Scheremetjew M."/>
            <person name="Finn R."/>
            <person name="Kale V."/>
            <person name="Holt S."/>
            <person name="Cochrane G."/>
            <person name="Meng A."/>
            <person name="Brown T."/>
            <person name="Cohen L."/>
        </authorList>
    </citation>
    <scope>NUCLEOTIDE SEQUENCE</scope>
    <source>
        <strain evidence="4">CCMP3107</strain>
    </source>
</reference>
<dbReference type="Pfam" id="PF04969">
    <property type="entry name" value="CS"/>
    <property type="match status" value="1"/>
</dbReference>
<dbReference type="PROSITE" id="PS51203">
    <property type="entry name" value="CS"/>
    <property type="match status" value="1"/>
</dbReference>
<dbReference type="InterPro" id="IPR007052">
    <property type="entry name" value="CS_dom"/>
</dbReference>
<dbReference type="CDD" id="cd06463">
    <property type="entry name" value="p23_like"/>
    <property type="match status" value="1"/>
</dbReference>
<protein>
    <recommendedName>
        <fullName evidence="3">CS domain-containing protein</fullName>
    </recommendedName>
</protein>
<dbReference type="AlphaFoldDB" id="A0A7S3XUB6"/>
<evidence type="ECO:0000256" key="1">
    <source>
        <dbReference type="SAM" id="MobiDB-lite"/>
    </source>
</evidence>
<feature type="compositionally biased region" description="Basic and acidic residues" evidence="1">
    <location>
        <begin position="301"/>
        <end position="358"/>
    </location>
</feature>
<feature type="region of interest" description="Disordered" evidence="1">
    <location>
        <begin position="262"/>
        <end position="413"/>
    </location>
</feature>
<feature type="compositionally biased region" description="Basic and acidic residues" evidence="1">
    <location>
        <begin position="273"/>
        <end position="288"/>
    </location>
</feature>
<dbReference type="EMBL" id="HBIU01023822">
    <property type="protein sequence ID" value="CAE0632375.1"/>
    <property type="molecule type" value="Transcribed_RNA"/>
</dbReference>
<name>A0A7S3XUB6_HETAK</name>
<feature type="chain" id="PRO_5030894232" description="CS domain-containing protein" evidence="2">
    <location>
        <begin position="30"/>
        <end position="413"/>
    </location>
</feature>
<organism evidence="4">
    <name type="scientific">Heterosigma akashiwo</name>
    <name type="common">Chromophytic alga</name>
    <name type="synonym">Heterosigma carterae</name>
    <dbReference type="NCBI Taxonomy" id="2829"/>
    <lineage>
        <taxon>Eukaryota</taxon>
        <taxon>Sar</taxon>
        <taxon>Stramenopiles</taxon>
        <taxon>Ochrophyta</taxon>
        <taxon>Raphidophyceae</taxon>
        <taxon>Chattonellales</taxon>
        <taxon>Chattonellaceae</taxon>
        <taxon>Heterosigma</taxon>
    </lineage>
</organism>
<feature type="signal peptide" evidence="2">
    <location>
        <begin position="1"/>
        <end position="29"/>
    </location>
</feature>
<feature type="compositionally biased region" description="Basic and acidic residues" evidence="1">
    <location>
        <begin position="396"/>
        <end position="413"/>
    </location>
</feature>
<evidence type="ECO:0000313" key="4">
    <source>
        <dbReference type="EMBL" id="CAE0632375.1"/>
    </source>
</evidence>
<feature type="domain" description="CS" evidence="3">
    <location>
        <begin position="136"/>
        <end position="233"/>
    </location>
</feature>
<feature type="compositionally biased region" description="Basic residues" evidence="1">
    <location>
        <begin position="289"/>
        <end position="300"/>
    </location>
</feature>
<evidence type="ECO:0000259" key="3">
    <source>
        <dbReference type="PROSITE" id="PS51203"/>
    </source>
</evidence>
<dbReference type="SUPFAM" id="SSF49764">
    <property type="entry name" value="HSP20-like chaperones"/>
    <property type="match status" value="1"/>
</dbReference>